<dbReference type="GO" id="GO:0019031">
    <property type="term" value="C:viral envelope"/>
    <property type="evidence" value="ECO:0007669"/>
    <property type="project" value="UniProtKB-KW"/>
</dbReference>
<keyword evidence="3" id="KW-0946">Virion</keyword>
<dbReference type="Gene3D" id="3.30.390.170">
    <property type="match status" value="1"/>
</dbReference>
<feature type="domain" description="Herpesvirus glycoprotein L N-terminal" evidence="2">
    <location>
        <begin position="70"/>
        <end position="139"/>
    </location>
</feature>
<dbReference type="Proteomes" id="UP000172799">
    <property type="component" value="Segment"/>
</dbReference>
<reference evidence="3 4" key="1">
    <citation type="submission" date="2014-06" db="EMBL/GenBank/DDBJ databases">
        <title>Comparative genome analysis of equine alphaherpesviruses.</title>
        <authorList>
            <person name="Sijmons S."/>
            <person name="Vissani A."/>
            <person name="Silva Tordoya M."/>
            <person name="Muylkens B."/>
            <person name="Thiry E."/>
            <person name="Maes P."/>
            <person name="Matthijnssens J."/>
            <person name="Barrandeguy M."/>
            <person name="Van Ranst M."/>
        </authorList>
    </citation>
    <scope>NUCLEOTIDE SEQUENCE [LARGE SCALE GENOMIC DNA]</scope>
    <source>
        <strain evidence="3">AR/2007/C3A</strain>
    </source>
</reference>
<protein>
    <submittedName>
        <fullName evidence="3">Envelope glycoprotein L</fullName>
    </submittedName>
</protein>
<proteinExistence type="predicted"/>
<dbReference type="Pfam" id="PF05259">
    <property type="entry name" value="Herpes_UL1"/>
    <property type="match status" value="1"/>
</dbReference>
<accession>A0A077B7N2</accession>
<dbReference type="EMBL" id="KM051845">
    <property type="protein sequence ID" value="AIL02979.1"/>
    <property type="molecule type" value="Genomic_DNA"/>
</dbReference>
<evidence type="ECO:0000313" key="4">
    <source>
        <dbReference type="Proteomes" id="UP000172799"/>
    </source>
</evidence>
<organism evidence="3 4">
    <name type="scientific">Equid alphaherpesvirus 3</name>
    <dbReference type="NCBI Taxonomy" id="80341"/>
    <lineage>
        <taxon>Viruses</taxon>
        <taxon>Duplodnaviria</taxon>
        <taxon>Heunggongvirae</taxon>
        <taxon>Peploviricota</taxon>
        <taxon>Herviviricetes</taxon>
        <taxon>Herpesvirales</taxon>
        <taxon>Orthoherpesviridae</taxon>
        <taxon>Alphaherpesvirinae</taxon>
        <taxon>Varicellovirus</taxon>
        <taxon>Varicellovirus equidalpha3</taxon>
    </lineage>
</organism>
<dbReference type="InterPro" id="IPR038311">
    <property type="entry name" value="Herpes_gL_N_sf"/>
</dbReference>
<gene>
    <name evidence="3" type="primary">ORF62</name>
</gene>
<keyword evidence="4" id="KW-1185">Reference proteome</keyword>
<dbReference type="PROSITE" id="PS52024">
    <property type="entry name" value="GL_AHV"/>
    <property type="match status" value="1"/>
</dbReference>
<evidence type="ECO:0000259" key="2">
    <source>
        <dbReference type="Pfam" id="PF05259"/>
    </source>
</evidence>
<feature type="region of interest" description="Disordered" evidence="1">
    <location>
        <begin position="181"/>
        <end position="212"/>
    </location>
</feature>
<dbReference type="KEGG" id="vg:20194369"/>
<dbReference type="RefSeq" id="YP_009054965.1">
    <property type="nucleotide sequence ID" value="NC_024771.1"/>
</dbReference>
<evidence type="ECO:0000256" key="1">
    <source>
        <dbReference type="SAM" id="MobiDB-lite"/>
    </source>
</evidence>
<sequence>MKTLWTPHRRGELGASMLLALSLLLATNRAVAGPWPASESEASKRYPLPWGPRAVLQLPCGGGPLEGQLYSPPPTKDLLNKTLGVLVKANCAPPEVILWVESAGPVWVNPYASVHGLAADVRFGSAPAEFKKELLEVLDAALTQTDRYPDEFLGPPPLGCISGPYVRSGDEDRDGRHIAIGTQNSCEPFEDPYPQPSLEDADADAAPAPKKP</sequence>
<dbReference type="InterPro" id="IPR007923">
    <property type="entry name" value="Herpes_gL_N"/>
</dbReference>
<keyword evidence="3" id="KW-0261">Viral envelope protein</keyword>
<name>A0A077B7N2_9ALPH</name>
<evidence type="ECO:0000313" key="3">
    <source>
        <dbReference type="EMBL" id="AIL02979.1"/>
    </source>
</evidence>
<dbReference type="GeneID" id="20194369"/>